<dbReference type="AlphaFoldDB" id="A0AA40FEB9"/>
<gene>
    <name evidence="1" type="ORF">K0M31_016650</name>
</gene>
<dbReference type="EMBL" id="JAHYIQ010000051">
    <property type="protein sequence ID" value="KAK1117446.1"/>
    <property type="molecule type" value="Genomic_DNA"/>
</dbReference>
<reference evidence="1" key="1">
    <citation type="submission" date="2021-10" db="EMBL/GenBank/DDBJ databases">
        <title>Melipona bicolor Genome sequencing and assembly.</title>
        <authorList>
            <person name="Araujo N.S."/>
            <person name="Arias M.C."/>
        </authorList>
    </citation>
    <scope>NUCLEOTIDE SEQUENCE</scope>
    <source>
        <strain evidence="1">USP_2M_L1-L4_2017</strain>
        <tissue evidence="1">Whole body</tissue>
    </source>
</reference>
<name>A0AA40FEB9_9HYME</name>
<accession>A0AA40FEB9</accession>
<comment type="caution">
    <text evidence="1">The sequence shown here is derived from an EMBL/GenBank/DDBJ whole genome shotgun (WGS) entry which is preliminary data.</text>
</comment>
<dbReference type="Proteomes" id="UP001177670">
    <property type="component" value="Unassembled WGS sequence"/>
</dbReference>
<evidence type="ECO:0000313" key="2">
    <source>
        <dbReference type="Proteomes" id="UP001177670"/>
    </source>
</evidence>
<proteinExistence type="predicted"/>
<evidence type="ECO:0000313" key="1">
    <source>
        <dbReference type="EMBL" id="KAK1117446.1"/>
    </source>
</evidence>
<sequence>MVRRQIDDCYSYRALLKGLPTTLLSTGTIYVDGDLRTKAYVRVRKYVIEGKREKLDAENSMVTKFQGKRVGYIAYDTAERGATVSLVDICIVGEISPADHKGERIQRSTSSNLIRLLLGRQHRDSNPKAKPILPAMSPAGLIANWYCEATTICQPGDLPGSSIDELLRSSCD</sequence>
<keyword evidence="2" id="KW-1185">Reference proteome</keyword>
<organism evidence="1 2">
    <name type="scientific">Melipona bicolor</name>
    <dbReference type="NCBI Taxonomy" id="60889"/>
    <lineage>
        <taxon>Eukaryota</taxon>
        <taxon>Metazoa</taxon>
        <taxon>Ecdysozoa</taxon>
        <taxon>Arthropoda</taxon>
        <taxon>Hexapoda</taxon>
        <taxon>Insecta</taxon>
        <taxon>Pterygota</taxon>
        <taxon>Neoptera</taxon>
        <taxon>Endopterygota</taxon>
        <taxon>Hymenoptera</taxon>
        <taxon>Apocrita</taxon>
        <taxon>Aculeata</taxon>
        <taxon>Apoidea</taxon>
        <taxon>Anthophila</taxon>
        <taxon>Apidae</taxon>
        <taxon>Melipona</taxon>
    </lineage>
</organism>
<protein>
    <submittedName>
        <fullName evidence="1">Uncharacterized protein</fullName>
    </submittedName>
</protein>